<comment type="caution">
    <text evidence="2">The sequence shown here is derived from an EMBL/GenBank/DDBJ whole genome shotgun (WGS) entry which is preliminary data.</text>
</comment>
<sequence>MGNKSFNKIADLANKWVEENDAKRVVIVIAAEATEVKEETTEQQINTLIAGNGKYIQKALEGVLKDNGKENILKGFINRAYTEVSLEKLIDLLGGK</sequence>
<name>A0A4Q5H7F1_9BACE</name>
<dbReference type="AlphaFoldDB" id="A0A4Q5H7F1"/>
<organism evidence="2 3">
    <name type="scientific">Bacteroides eggerthii</name>
    <dbReference type="NCBI Taxonomy" id="28111"/>
    <lineage>
        <taxon>Bacteria</taxon>
        <taxon>Pseudomonadati</taxon>
        <taxon>Bacteroidota</taxon>
        <taxon>Bacteroidia</taxon>
        <taxon>Bacteroidales</taxon>
        <taxon>Bacteroidaceae</taxon>
        <taxon>Bacteroides</taxon>
    </lineage>
</organism>
<dbReference type="Proteomes" id="UP000291917">
    <property type="component" value="Unassembled WGS sequence"/>
</dbReference>
<dbReference type="EMBL" id="RCXL01000003">
    <property type="protein sequence ID" value="RYT77451.1"/>
    <property type="molecule type" value="Genomic_DNA"/>
</dbReference>
<accession>A0A4Q5H7F1</accession>
<dbReference type="EMBL" id="VVZX01000003">
    <property type="protein sequence ID" value="KAA5276196.1"/>
    <property type="molecule type" value="Genomic_DNA"/>
</dbReference>
<proteinExistence type="predicted"/>
<keyword evidence="4" id="KW-1185">Reference proteome</keyword>
<protein>
    <submittedName>
        <fullName evidence="2">Uncharacterized protein</fullName>
    </submittedName>
</protein>
<gene>
    <name evidence="2" type="ORF">EAJ03_02590</name>
    <name evidence="1" type="ORF">F2Z23_02590</name>
</gene>
<reference evidence="1 4" key="1">
    <citation type="journal article" date="2019" name="Nat. Med.">
        <title>A library of human gut bacterial isolates paired with longitudinal multiomics data enables mechanistic microbiome research.</title>
        <authorList>
            <person name="Poyet M."/>
            <person name="Groussin M."/>
            <person name="Gibbons S.M."/>
            <person name="Avila-Pacheco J."/>
            <person name="Jiang X."/>
            <person name="Kearney S.M."/>
            <person name="Perrotta A.R."/>
            <person name="Berdy B."/>
            <person name="Zhao S."/>
            <person name="Lieberman T.D."/>
            <person name="Swanson P.K."/>
            <person name="Smith M."/>
            <person name="Roesemann S."/>
            <person name="Alexander J.E."/>
            <person name="Rich S.A."/>
            <person name="Livny J."/>
            <person name="Vlamakis H."/>
            <person name="Clish C."/>
            <person name="Bullock K."/>
            <person name="Deik A."/>
            <person name="Scott J."/>
            <person name="Pierce K.A."/>
            <person name="Xavier R.J."/>
            <person name="Alm E.J."/>
        </authorList>
    </citation>
    <scope>NUCLEOTIDE SEQUENCE [LARGE SCALE GENOMIC DNA]</scope>
    <source>
        <strain evidence="1 4">BIOML-A1</strain>
    </source>
</reference>
<evidence type="ECO:0000313" key="2">
    <source>
        <dbReference type="EMBL" id="RYT77451.1"/>
    </source>
</evidence>
<evidence type="ECO:0000313" key="1">
    <source>
        <dbReference type="EMBL" id="KAA5276196.1"/>
    </source>
</evidence>
<dbReference type="Proteomes" id="UP000335496">
    <property type="component" value="Unassembled WGS sequence"/>
</dbReference>
<reference evidence="2 3" key="2">
    <citation type="journal article" date="2019" name="Science, e1252229">
        <title>Invertible promoters mediate bacterial phase variation, antibiotic resistance, and host adaptation in the gut.</title>
        <authorList>
            <person name="Jiang X."/>
            <person name="Hall A.B."/>
            <person name="Arthur T.D."/>
            <person name="Plichta D.R."/>
            <person name="Covington C.T."/>
            <person name="Poyet M."/>
            <person name="Crothers J."/>
            <person name="Moses P.L."/>
            <person name="Tolonen A.C."/>
            <person name="Vlamakis H."/>
            <person name="Alm E.J."/>
            <person name="Xavier R.J."/>
        </authorList>
    </citation>
    <scope>NUCLEOTIDE SEQUENCE [LARGE SCALE GENOMIC DNA]</scope>
    <source>
        <strain evidence="3">bj_0095</strain>
        <strain evidence="2">Bj_0095</strain>
    </source>
</reference>
<evidence type="ECO:0000313" key="4">
    <source>
        <dbReference type="Proteomes" id="UP000335496"/>
    </source>
</evidence>
<dbReference type="RefSeq" id="WP_130088847.1">
    <property type="nucleotide sequence ID" value="NZ_RCXL01000003.1"/>
</dbReference>
<evidence type="ECO:0000313" key="3">
    <source>
        <dbReference type="Proteomes" id="UP000291917"/>
    </source>
</evidence>